<evidence type="ECO:0000256" key="10">
    <source>
        <dbReference type="ARBA" id="ARBA00023172"/>
    </source>
</evidence>
<evidence type="ECO:0000256" key="13">
    <source>
        <dbReference type="ARBA" id="ARBA00023254"/>
    </source>
</evidence>
<dbReference type="InterPro" id="IPR033310">
    <property type="entry name" value="Mms4/EME1/EME2"/>
</dbReference>
<protein>
    <recommendedName>
        <fullName evidence="15">ERCC4 domain-containing protein</fullName>
    </recommendedName>
</protein>
<feature type="compositionally biased region" description="Acidic residues" evidence="14">
    <location>
        <begin position="186"/>
        <end position="195"/>
    </location>
</feature>
<dbReference type="Gene3D" id="3.40.50.10130">
    <property type="match status" value="1"/>
</dbReference>
<feature type="region of interest" description="Disordered" evidence="14">
    <location>
        <begin position="289"/>
        <end position="312"/>
    </location>
</feature>
<feature type="compositionally biased region" description="Basic and acidic residues" evidence="14">
    <location>
        <begin position="504"/>
        <end position="550"/>
    </location>
</feature>
<dbReference type="Proteomes" id="UP001583186">
    <property type="component" value="Unassembled WGS sequence"/>
</dbReference>
<keyword evidence="9" id="KW-0460">Magnesium</keyword>
<dbReference type="CDD" id="cd20085">
    <property type="entry name" value="XPF_nuclease_Mms4"/>
    <property type="match status" value="1"/>
</dbReference>
<keyword evidence="5" id="KW-0479">Metal-binding</keyword>
<keyword evidence="8" id="KW-0378">Hydrolase</keyword>
<keyword evidence="7" id="KW-0227">DNA damage</keyword>
<name>A0ABR3YPG0_9PEZI</name>
<dbReference type="SMART" id="SM00891">
    <property type="entry name" value="ERCC4"/>
    <property type="match status" value="1"/>
</dbReference>
<evidence type="ECO:0000256" key="2">
    <source>
        <dbReference type="ARBA" id="ARBA00004123"/>
    </source>
</evidence>
<sequence length="927" mass="101354">MAGDVVILLSDDSDSDGAFVTPHPVTASPANNRTSGFSTSQEATRLPPPQLNLPTPALAASATRRIVDIIEIDDTPVPPRPSHRPKAPPAPVPPGFWSIPGDGFIEPSSSAAVAAVSSPRPQVLNQTPSQPSVSTRLPPPLSAYRSPLQESIRERAAKAILERLQANQSLQVNNLSSPMPNNHVFDDDDGLDDNDNFGRDRPAKRMRLSSGVGSHDAASRPTQRQPPPPSVDAIDSPPRRSPPRRSLPVQPISSPVAPLNPQRLSRFAHTFNYFDDDIDDIEDDIGDFPAPALQTRPAPAPVRPAQARQPCPPKANAECIDLLSSSDSEHEQSRLSTRLPAIDSDFVDIDDLIANPSPRARKQQQPQSQLQRQSTTQWPTGHMREPSDEIVLLSSPSVVSTVVRQRSRPAVIASAAIPPRRERPLQRSVSEAHGHASHAFVFSDEEDDEYDAATADALLAEWRASRKAAESQSPTKPSVKKAPARTTARRPPAKRRSSFDEASATDRQKQKKLEAEEKRKEREAERERKQKEKEIDKERRKTAADMAKEKKAKEKAEAAAFNDANKSRVDKAVAAPEMIVRLPSTLPQATKEVAQAMLVEVKASHEEWTSRPVDNVVTWRRKTSNDYRPDLGHWVPVPTRIEDEKHALVVLRGNDFVQLVLARDGDPDIRHQTGGHDLDSHVAAMKRAFAGHTIVYLIEGLNAWKSKNKTIRNRQFVAAVRGGSDAGGGGASAASTSSSTTTTVRPSQRLGRRGQKQAPQHLDVTLVEDALFDLQIEHSGSSDGSGGGVLVHETASSLDTARWIKVFTEQIAIARYRQQREELYAAAASFCMDSGQIATGDDAADTFLLMLQQVGRVTEAIAMGVATRYYTLPKLIQGFADDGPLALETCLRSRNRNGALSDRTVGQALSRRLYKVFTGRDPESTDV</sequence>
<dbReference type="PANTHER" id="PTHR21077">
    <property type="entry name" value="EME1 PROTEIN"/>
    <property type="match status" value="1"/>
</dbReference>
<dbReference type="InterPro" id="IPR042530">
    <property type="entry name" value="EME1/EME2_C"/>
</dbReference>
<comment type="similarity">
    <text evidence="3">Belongs to the EME1/MMS4 family.</text>
</comment>
<evidence type="ECO:0000256" key="5">
    <source>
        <dbReference type="ARBA" id="ARBA00022723"/>
    </source>
</evidence>
<comment type="subcellular location">
    <subcellularLocation>
        <location evidence="2">Nucleus</location>
    </subcellularLocation>
</comment>
<dbReference type="InterPro" id="IPR047521">
    <property type="entry name" value="XPF_nuclease_EME1_ascomycetes"/>
</dbReference>
<comment type="caution">
    <text evidence="16">The sequence shown here is derived from an EMBL/GenBank/DDBJ whole genome shotgun (WGS) entry which is preliminary data.</text>
</comment>
<gene>
    <name evidence="16" type="ORF">Sste5346_008398</name>
</gene>
<keyword evidence="13" id="KW-0469">Meiosis</keyword>
<feature type="region of interest" description="Disordered" evidence="14">
    <location>
        <begin position="358"/>
        <end position="384"/>
    </location>
</feature>
<evidence type="ECO:0000256" key="8">
    <source>
        <dbReference type="ARBA" id="ARBA00022801"/>
    </source>
</evidence>
<evidence type="ECO:0000256" key="7">
    <source>
        <dbReference type="ARBA" id="ARBA00022763"/>
    </source>
</evidence>
<dbReference type="PANTHER" id="PTHR21077:SF5">
    <property type="entry name" value="CROSSOVER JUNCTION ENDONUCLEASE MMS4"/>
    <property type="match status" value="1"/>
</dbReference>
<evidence type="ECO:0000256" key="1">
    <source>
        <dbReference type="ARBA" id="ARBA00001946"/>
    </source>
</evidence>
<keyword evidence="6" id="KW-0255">Endonuclease</keyword>
<proteinExistence type="inferred from homology"/>
<keyword evidence="17" id="KW-1185">Reference proteome</keyword>
<comment type="cofactor">
    <cofactor evidence="1">
        <name>Mg(2+)</name>
        <dbReference type="ChEBI" id="CHEBI:18420"/>
    </cofactor>
</comment>
<feature type="compositionally biased region" description="Low complexity" evidence="14">
    <location>
        <begin position="732"/>
        <end position="744"/>
    </location>
</feature>
<feature type="compositionally biased region" description="Basic residues" evidence="14">
    <location>
        <begin position="478"/>
        <end position="496"/>
    </location>
</feature>
<dbReference type="InterPro" id="IPR006166">
    <property type="entry name" value="ERCC4_domain"/>
</dbReference>
<feature type="compositionally biased region" description="Polar residues" evidence="14">
    <location>
        <begin position="28"/>
        <end position="43"/>
    </location>
</feature>
<dbReference type="EMBL" id="JAWCUI010000064">
    <property type="protein sequence ID" value="KAL1890244.1"/>
    <property type="molecule type" value="Genomic_DNA"/>
</dbReference>
<reference evidence="16 17" key="1">
    <citation type="journal article" date="2024" name="IMA Fungus">
        <title>IMA Genome - F19 : A genome assembly and annotation guide to empower mycologists, including annotated draft genome sequences of Ceratocystis pirilliformis, Diaporthe australafricana, Fusarium ophioides, Paecilomyces lecythidis, and Sporothrix stenoceras.</title>
        <authorList>
            <person name="Aylward J."/>
            <person name="Wilson A.M."/>
            <person name="Visagie C.M."/>
            <person name="Spraker J."/>
            <person name="Barnes I."/>
            <person name="Buitendag C."/>
            <person name="Ceriani C."/>
            <person name="Del Mar Angel L."/>
            <person name="du Plessis D."/>
            <person name="Fuchs T."/>
            <person name="Gasser K."/>
            <person name="Kramer D."/>
            <person name="Li W."/>
            <person name="Munsamy K."/>
            <person name="Piso A."/>
            <person name="Price J.L."/>
            <person name="Sonnekus B."/>
            <person name="Thomas C."/>
            <person name="van der Nest A."/>
            <person name="van Dijk A."/>
            <person name="van Heerden A."/>
            <person name="van Vuuren N."/>
            <person name="Yilmaz N."/>
            <person name="Duong T.A."/>
            <person name="van der Merwe N.A."/>
            <person name="Wingfield M.J."/>
            <person name="Wingfield B.D."/>
        </authorList>
    </citation>
    <scope>NUCLEOTIDE SEQUENCE [LARGE SCALE GENOMIC DNA]</scope>
    <source>
        <strain evidence="16 17">CMW 5346</strain>
    </source>
</reference>
<evidence type="ECO:0000256" key="14">
    <source>
        <dbReference type="SAM" id="MobiDB-lite"/>
    </source>
</evidence>
<feature type="domain" description="ERCC4" evidence="15">
    <location>
        <begin position="577"/>
        <end position="880"/>
    </location>
</feature>
<feature type="compositionally biased region" description="Polar residues" evidence="14">
    <location>
        <begin position="119"/>
        <end position="135"/>
    </location>
</feature>
<accession>A0ABR3YPG0</accession>
<evidence type="ECO:0000313" key="16">
    <source>
        <dbReference type="EMBL" id="KAL1890244.1"/>
    </source>
</evidence>
<keyword evidence="12" id="KW-0539">Nucleus</keyword>
<evidence type="ECO:0000313" key="17">
    <source>
        <dbReference type="Proteomes" id="UP001583186"/>
    </source>
</evidence>
<evidence type="ECO:0000256" key="3">
    <source>
        <dbReference type="ARBA" id="ARBA00005313"/>
    </source>
</evidence>
<feature type="region of interest" description="Disordered" evidence="14">
    <location>
        <begin position="722"/>
        <end position="759"/>
    </location>
</feature>
<feature type="region of interest" description="Disordered" evidence="14">
    <location>
        <begin position="12"/>
        <end position="52"/>
    </location>
</feature>
<evidence type="ECO:0000256" key="6">
    <source>
        <dbReference type="ARBA" id="ARBA00022759"/>
    </source>
</evidence>
<evidence type="ECO:0000256" key="12">
    <source>
        <dbReference type="ARBA" id="ARBA00023242"/>
    </source>
</evidence>
<evidence type="ECO:0000256" key="11">
    <source>
        <dbReference type="ARBA" id="ARBA00023204"/>
    </source>
</evidence>
<feature type="region of interest" description="Disordered" evidence="14">
    <location>
        <begin position="466"/>
        <end position="550"/>
    </location>
</feature>
<feature type="compositionally biased region" description="Polar residues" evidence="14">
    <location>
        <begin position="171"/>
        <end position="180"/>
    </location>
</feature>
<feature type="compositionally biased region" description="Low complexity" evidence="14">
    <location>
        <begin position="363"/>
        <end position="377"/>
    </location>
</feature>
<evidence type="ECO:0000259" key="15">
    <source>
        <dbReference type="SMART" id="SM00891"/>
    </source>
</evidence>
<organism evidence="16 17">
    <name type="scientific">Sporothrix stenoceras</name>
    <dbReference type="NCBI Taxonomy" id="5173"/>
    <lineage>
        <taxon>Eukaryota</taxon>
        <taxon>Fungi</taxon>
        <taxon>Dikarya</taxon>
        <taxon>Ascomycota</taxon>
        <taxon>Pezizomycotina</taxon>
        <taxon>Sordariomycetes</taxon>
        <taxon>Sordariomycetidae</taxon>
        <taxon>Ophiostomatales</taxon>
        <taxon>Ophiostomataceae</taxon>
        <taxon>Sporothrix</taxon>
    </lineage>
</organism>
<feature type="region of interest" description="Disordered" evidence="14">
    <location>
        <begin position="116"/>
        <end position="144"/>
    </location>
</feature>
<keyword evidence="11" id="KW-0234">DNA repair</keyword>
<keyword evidence="4" id="KW-0540">Nuclease</keyword>
<evidence type="ECO:0000256" key="4">
    <source>
        <dbReference type="ARBA" id="ARBA00022722"/>
    </source>
</evidence>
<keyword evidence="10" id="KW-0233">DNA recombination</keyword>
<feature type="region of interest" description="Disordered" evidence="14">
    <location>
        <begin position="171"/>
        <end position="260"/>
    </location>
</feature>
<evidence type="ECO:0000256" key="9">
    <source>
        <dbReference type="ARBA" id="ARBA00022842"/>
    </source>
</evidence>
<dbReference type="Gene3D" id="1.10.150.670">
    <property type="entry name" value="Crossover junction endonuclease EME1, DNA-binding domain"/>
    <property type="match status" value="1"/>
</dbReference>
<dbReference type="Pfam" id="PF02732">
    <property type="entry name" value="ERCC4"/>
    <property type="match status" value="1"/>
</dbReference>